<evidence type="ECO:0000256" key="1">
    <source>
        <dbReference type="SAM" id="MobiDB-lite"/>
    </source>
</evidence>
<evidence type="ECO:0000313" key="2">
    <source>
        <dbReference type="EMBL" id="RKO85467.1"/>
    </source>
</evidence>
<name>A0A4V1IQ64_9FUNG</name>
<dbReference type="Proteomes" id="UP000269721">
    <property type="component" value="Unassembled WGS sequence"/>
</dbReference>
<feature type="region of interest" description="Disordered" evidence="1">
    <location>
        <begin position="28"/>
        <end position="61"/>
    </location>
</feature>
<protein>
    <submittedName>
        <fullName evidence="2">Uncharacterized protein</fullName>
    </submittedName>
</protein>
<dbReference type="AlphaFoldDB" id="A0A4V1IQ64"/>
<gene>
    <name evidence="2" type="ORF">BDK51DRAFT_26308</name>
</gene>
<keyword evidence="3" id="KW-1185">Reference proteome</keyword>
<reference evidence="3" key="1">
    <citation type="journal article" date="2018" name="Nat. Microbiol.">
        <title>Leveraging single-cell genomics to expand the fungal tree of life.</title>
        <authorList>
            <person name="Ahrendt S.R."/>
            <person name="Quandt C.A."/>
            <person name="Ciobanu D."/>
            <person name="Clum A."/>
            <person name="Salamov A."/>
            <person name="Andreopoulos B."/>
            <person name="Cheng J.F."/>
            <person name="Woyke T."/>
            <person name="Pelin A."/>
            <person name="Henrissat B."/>
            <person name="Reynolds N.K."/>
            <person name="Benny G.L."/>
            <person name="Smith M.E."/>
            <person name="James T.Y."/>
            <person name="Grigoriev I.V."/>
        </authorList>
    </citation>
    <scope>NUCLEOTIDE SEQUENCE [LARGE SCALE GENOMIC DNA]</scope>
</reference>
<evidence type="ECO:0000313" key="3">
    <source>
        <dbReference type="Proteomes" id="UP000269721"/>
    </source>
</evidence>
<sequence>MTSSPTSPAPAILKDSVTTPLVRIALDPTDPTAPISPALSRSSSGLITPHEPTVTPHTDDTRTQLPTATPTHIHAASHPPHRLYSRVQSAARGDMHLIHVESITPGLKTHLRHLAGNHVYAESAFRRDDQSTLIGVVHEDSQQGREQVDKLAKAAAEFHRDTTTPATFLHVFGDKHPAFPEVIPKDAASIYPTDPRWRMLRSSSSGLLDDISSIGATPTKSFARDAGSTLLDILKSAASNGAGATLGHM</sequence>
<proteinExistence type="predicted"/>
<accession>A0A4V1IQ64</accession>
<dbReference type="EMBL" id="KZ999045">
    <property type="protein sequence ID" value="RKO85467.1"/>
    <property type="molecule type" value="Genomic_DNA"/>
</dbReference>
<feature type="non-terminal residue" evidence="2">
    <location>
        <position position="249"/>
    </location>
</feature>
<organism evidence="2 3">
    <name type="scientific">Blyttiomyces helicus</name>
    <dbReference type="NCBI Taxonomy" id="388810"/>
    <lineage>
        <taxon>Eukaryota</taxon>
        <taxon>Fungi</taxon>
        <taxon>Fungi incertae sedis</taxon>
        <taxon>Chytridiomycota</taxon>
        <taxon>Chytridiomycota incertae sedis</taxon>
        <taxon>Chytridiomycetes</taxon>
        <taxon>Chytridiomycetes incertae sedis</taxon>
        <taxon>Blyttiomyces</taxon>
    </lineage>
</organism>